<keyword evidence="2" id="KW-1185">Reference proteome</keyword>
<dbReference type="PANTHER" id="PTHR33103">
    <property type="entry name" value="OS01G0153900 PROTEIN"/>
    <property type="match status" value="1"/>
</dbReference>
<dbReference type="Proteomes" id="UP001374584">
    <property type="component" value="Unassembled WGS sequence"/>
</dbReference>
<protein>
    <recommendedName>
        <fullName evidence="3">DUF674 family protein</fullName>
    </recommendedName>
</protein>
<evidence type="ECO:0000313" key="1">
    <source>
        <dbReference type="EMBL" id="KAK7373848.1"/>
    </source>
</evidence>
<sequence>MLRKSNGKVLLAEGKSDFADFLFSLLTIPLGGALRLMEGCPYVGSVDGLYKSVVDLDEHYFTTKEVKNKFVNPVLAPQFKLCNLLPLSCDNLPDDFCFDKRSYGDVITCRLTSINEDFLFVDPLSDPVSNGKGYVKGPTAYVATDDLVVTPSSSICLMSLLSSMSIPVDDLEEKVVSIGMEEGVLILQASLTSKSALTLGLSHLLTKVKDEN</sequence>
<evidence type="ECO:0008006" key="3">
    <source>
        <dbReference type="Google" id="ProtNLM"/>
    </source>
</evidence>
<organism evidence="1 2">
    <name type="scientific">Phaseolus coccineus</name>
    <name type="common">Scarlet runner bean</name>
    <name type="synonym">Phaseolus multiflorus</name>
    <dbReference type="NCBI Taxonomy" id="3886"/>
    <lineage>
        <taxon>Eukaryota</taxon>
        <taxon>Viridiplantae</taxon>
        <taxon>Streptophyta</taxon>
        <taxon>Embryophyta</taxon>
        <taxon>Tracheophyta</taxon>
        <taxon>Spermatophyta</taxon>
        <taxon>Magnoliopsida</taxon>
        <taxon>eudicotyledons</taxon>
        <taxon>Gunneridae</taxon>
        <taxon>Pentapetalae</taxon>
        <taxon>rosids</taxon>
        <taxon>fabids</taxon>
        <taxon>Fabales</taxon>
        <taxon>Fabaceae</taxon>
        <taxon>Papilionoideae</taxon>
        <taxon>50 kb inversion clade</taxon>
        <taxon>NPAAA clade</taxon>
        <taxon>indigoferoid/millettioid clade</taxon>
        <taxon>Phaseoleae</taxon>
        <taxon>Phaseolus</taxon>
    </lineage>
</organism>
<dbReference type="AlphaFoldDB" id="A0AAN9RPK9"/>
<gene>
    <name evidence="1" type="ORF">VNO80_07268</name>
</gene>
<reference evidence="1 2" key="1">
    <citation type="submission" date="2024-01" db="EMBL/GenBank/DDBJ databases">
        <title>The genomes of 5 underutilized Papilionoideae crops provide insights into root nodulation and disease resistanc.</title>
        <authorList>
            <person name="Jiang F."/>
        </authorList>
    </citation>
    <scope>NUCLEOTIDE SEQUENCE [LARGE SCALE GENOMIC DNA]</scope>
    <source>
        <strain evidence="1">JINMINGXINNONG_FW02</strain>
        <tissue evidence="1">Leaves</tissue>
    </source>
</reference>
<name>A0AAN9RPK9_PHACN</name>
<evidence type="ECO:0000313" key="2">
    <source>
        <dbReference type="Proteomes" id="UP001374584"/>
    </source>
</evidence>
<dbReference type="PANTHER" id="PTHR33103:SF27">
    <property type="entry name" value="OS04G0594700 PROTEIN"/>
    <property type="match status" value="1"/>
</dbReference>
<dbReference type="Pfam" id="PF05056">
    <property type="entry name" value="DUF674"/>
    <property type="match status" value="1"/>
</dbReference>
<dbReference type="InterPro" id="IPR007750">
    <property type="entry name" value="DUF674"/>
</dbReference>
<comment type="caution">
    <text evidence="1">The sequence shown here is derived from an EMBL/GenBank/DDBJ whole genome shotgun (WGS) entry which is preliminary data.</text>
</comment>
<accession>A0AAN9RPK9</accession>
<dbReference type="EMBL" id="JAYMYR010000003">
    <property type="protein sequence ID" value="KAK7373848.1"/>
    <property type="molecule type" value="Genomic_DNA"/>
</dbReference>
<proteinExistence type="predicted"/>